<dbReference type="PANTHER" id="PTHR12197:SF184">
    <property type="entry name" value="HISTONE-LYSINE N-METHYLTRANSFERASE SMYD1"/>
    <property type="match status" value="1"/>
</dbReference>
<dbReference type="GO" id="GO:0005634">
    <property type="term" value="C:nucleus"/>
    <property type="evidence" value="ECO:0007669"/>
    <property type="project" value="TreeGrafter"/>
</dbReference>
<evidence type="ECO:0000259" key="10">
    <source>
        <dbReference type="PROSITE" id="PS50280"/>
    </source>
</evidence>
<organism evidence="12 13">
    <name type="scientific">Eleginops maclovinus</name>
    <name type="common">Patagonian blennie</name>
    <name type="synonym">Eleginus maclovinus</name>
    <dbReference type="NCBI Taxonomy" id="56733"/>
    <lineage>
        <taxon>Eukaryota</taxon>
        <taxon>Metazoa</taxon>
        <taxon>Chordata</taxon>
        <taxon>Craniata</taxon>
        <taxon>Vertebrata</taxon>
        <taxon>Euteleostomi</taxon>
        <taxon>Actinopterygii</taxon>
        <taxon>Neopterygii</taxon>
        <taxon>Teleostei</taxon>
        <taxon>Neoteleostei</taxon>
        <taxon>Acanthomorphata</taxon>
        <taxon>Eupercaria</taxon>
        <taxon>Perciformes</taxon>
        <taxon>Notothenioidei</taxon>
        <taxon>Eleginopidae</taxon>
        <taxon>Eleginops</taxon>
    </lineage>
</organism>
<sequence length="472" mass="52913">MTVGNMDSAELFDAGKKGRGLRATKELKAGDVVFAESSFSAVVFDSLVTQVCHSCFRHQANLHRCAQCKFAHYCDRTCQTACWGEHKQECGAIRKTGKAPSESVRLASRVLWRVHKDTGIVSDSQLISVDQLEDHVTDLPEEDLKQLQTDVMTFLAYWSQGRKQLSVEYISKIFGIIKCNGFTLSDQRGLQAVGVGLFPNLCLVNHDCWPNCTVILNHGNQSALSSALHSQRRIELRAVGKISQDEELTVSYVDFLNLSADRQKKLMEHFHFECTCQHCIEHISDDLMTAAVESGGSKPSADKVKEIITSSKEFLEKIDKARIDQDYHKVVTLCCDCLEKQENVLADTNLLKLRVFSITSEVLSYLRNFSEAADYARRMVEGYTKLCHPNNALLGMATMRAGVTHWHAGQIEAGHGFICKAYAILMVTHGPNHAITKDLESMRMQTELELKLFKQDEKAYQSMRDAALQIPA</sequence>
<gene>
    <name evidence="12" type="ORF">PBY51_023132</name>
</gene>
<keyword evidence="3" id="KW-0808">Transferase</keyword>
<dbReference type="SMART" id="SM00317">
    <property type="entry name" value="SET"/>
    <property type="match status" value="1"/>
</dbReference>
<keyword evidence="5" id="KW-0479">Metal-binding</keyword>
<protein>
    <recommendedName>
        <fullName evidence="1">[histone H3]-lysine(4) N-trimethyltransferase</fullName>
        <ecNumber evidence="1">2.1.1.354</ecNumber>
    </recommendedName>
</protein>
<dbReference type="EC" id="2.1.1.354" evidence="1"/>
<dbReference type="InterPro" id="IPR002893">
    <property type="entry name" value="Znf_MYND"/>
</dbReference>
<proteinExistence type="predicted"/>
<dbReference type="PROSITE" id="PS50280">
    <property type="entry name" value="SET"/>
    <property type="match status" value="1"/>
</dbReference>
<dbReference type="Gene3D" id="2.170.270.10">
    <property type="entry name" value="SET domain"/>
    <property type="match status" value="1"/>
</dbReference>
<evidence type="ECO:0000256" key="8">
    <source>
        <dbReference type="ARBA" id="ARBA00047571"/>
    </source>
</evidence>
<evidence type="ECO:0000256" key="7">
    <source>
        <dbReference type="ARBA" id="ARBA00022833"/>
    </source>
</evidence>
<dbReference type="InterPro" id="IPR046341">
    <property type="entry name" value="SET_dom_sf"/>
</dbReference>
<evidence type="ECO:0000259" key="11">
    <source>
        <dbReference type="PROSITE" id="PS50865"/>
    </source>
</evidence>
<dbReference type="PROSITE" id="PS50890">
    <property type="entry name" value="PUA"/>
    <property type="match status" value="1"/>
</dbReference>
<evidence type="ECO:0000256" key="5">
    <source>
        <dbReference type="ARBA" id="ARBA00022723"/>
    </source>
</evidence>
<keyword evidence="2" id="KW-0489">Methyltransferase</keyword>
<feature type="domain" description="SET" evidence="10">
    <location>
        <begin position="7"/>
        <end position="253"/>
    </location>
</feature>
<dbReference type="GO" id="GO:0008270">
    <property type="term" value="F:zinc ion binding"/>
    <property type="evidence" value="ECO:0007669"/>
    <property type="project" value="UniProtKB-KW"/>
</dbReference>
<dbReference type="PROSITE" id="PS50865">
    <property type="entry name" value="ZF_MYND_2"/>
    <property type="match status" value="1"/>
</dbReference>
<dbReference type="SUPFAM" id="SSF82199">
    <property type="entry name" value="SET domain"/>
    <property type="match status" value="1"/>
</dbReference>
<dbReference type="FunFam" id="6.10.140.2220:FF:000005">
    <property type="entry name" value="Histone-lysine N-methyltransferase SMYD1 isoform 1"/>
    <property type="match status" value="1"/>
</dbReference>
<reference evidence="12 13" key="2">
    <citation type="journal article" date="2023" name="Mol. Biol. Evol.">
        <title>Genomics of Secondarily Temperate Adaptation in the Only Non-Antarctic Icefish.</title>
        <authorList>
            <person name="Rivera-Colon A.G."/>
            <person name="Rayamajhi N."/>
            <person name="Minhas B.F."/>
            <person name="Madrigal G."/>
            <person name="Bilyk K.T."/>
            <person name="Yoon V."/>
            <person name="Hune M."/>
            <person name="Gregory S."/>
            <person name="Cheng C.H.C."/>
            <person name="Catchen J.M."/>
        </authorList>
    </citation>
    <scope>NUCLEOTIDE SEQUENCE [LARGE SCALE GENOMIC DNA]</scope>
    <source>
        <strain evidence="12">JMC-PN-2008</strain>
    </source>
</reference>
<keyword evidence="6 9" id="KW-0863">Zinc-finger</keyword>
<dbReference type="Pfam" id="PF01753">
    <property type="entry name" value="zf-MYND"/>
    <property type="match status" value="1"/>
</dbReference>
<dbReference type="Pfam" id="PF00856">
    <property type="entry name" value="SET"/>
    <property type="match status" value="1"/>
</dbReference>
<evidence type="ECO:0000313" key="13">
    <source>
        <dbReference type="Proteomes" id="UP001346869"/>
    </source>
</evidence>
<keyword evidence="7" id="KW-0862">Zinc</keyword>
<dbReference type="EMBL" id="JAUZQC010000021">
    <property type="protein sequence ID" value="KAK5851588.1"/>
    <property type="molecule type" value="Genomic_DNA"/>
</dbReference>
<evidence type="ECO:0000256" key="2">
    <source>
        <dbReference type="ARBA" id="ARBA00022603"/>
    </source>
</evidence>
<dbReference type="InterPro" id="IPR011990">
    <property type="entry name" value="TPR-like_helical_dom_sf"/>
</dbReference>
<reference evidence="12 13" key="1">
    <citation type="journal article" date="2023" name="Genes (Basel)">
        <title>Chromosome-Level Genome Assembly and Circadian Gene Repertoire of the Patagonia Blennie Eleginops maclovinus-The Closest Ancestral Proxy of Antarctic Cryonotothenioids.</title>
        <authorList>
            <person name="Cheng C.C."/>
            <person name="Rivera-Colon A.G."/>
            <person name="Minhas B.F."/>
            <person name="Wilson L."/>
            <person name="Rayamajhi N."/>
            <person name="Vargas-Chacoff L."/>
            <person name="Catchen J.M."/>
        </authorList>
    </citation>
    <scope>NUCLEOTIDE SEQUENCE [LARGE SCALE GENOMIC DNA]</scope>
    <source>
        <strain evidence="12">JMC-PN-2008</strain>
    </source>
</reference>
<dbReference type="FunFam" id="1.25.40.10:FF:000132">
    <property type="entry name" value="Histone-lysine N-methyltransferase SMYD1 isoform 1"/>
    <property type="match status" value="1"/>
</dbReference>
<evidence type="ECO:0000256" key="6">
    <source>
        <dbReference type="ARBA" id="ARBA00022771"/>
    </source>
</evidence>
<dbReference type="Proteomes" id="UP001346869">
    <property type="component" value="Unassembled WGS sequence"/>
</dbReference>
<dbReference type="Gene3D" id="1.25.40.10">
    <property type="entry name" value="Tetratricopeptide repeat domain"/>
    <property type="match status" value="1"/>
</dbReference>
<evidence type="ECO:0000256" key="1">
    <source>
        <dbReference type="ARBA" id="ARBA00012182"/>
    </source>
</evidence>
<dbReference type="GO" id="GO:0140999">
    <property type="term" value="F:histone H3K4 trimethyltransferase activity"/>
    <property type="evidence" value="ECO:0007669"/>
    <property type="project" value="UniProtKB-EC"/>
</dbReference>
<evidence type="ECO:0000256" key="9">
    <source>
        <dbReference type="PROSITE-ProRule" id="PRU00134"/>
    </source>
</evidence>
<dbReference type="InterPro" id="IPR050869">
    <property type="entry name" value="H3K4_H4K5_MeTrfase"/>
</dbReference>
<dbReference type="Gene3D" id="6.10.140.2220">
    <property type="match status" value="1"/>
</dbReference>
<name>A0AAN8ADS4_ELEMC</name>
<comment type="catalytic activity">
    <reaction evidence="8">
        <text>L-lysyl(4)-[histone H3] + 3 S-adenosyl-L-methionine = N(6),N(6),N(6)-trimethyl-L-lysyl(4)-[histone H3] + 3 S-adenosyl-L-homocysteine + 3 H(+)</text>
        <dbReference type="Rhea" id="RHEA:60260"/>
        <dbReference type="Rhea" id="RHEA-COMP:15537"/>
        <dbReference type="Rhea" id="RHEA-COMP:15547"/>
        <dbReference type="ChEBI" id="CHEBI:15378"/>
        <dbReference type="ChEBI" id="CHEBI:29969"/>
        <dbReference type="ChEBI" id="CHEBI:57856"/>
        <dbReference type="ChEBI" id="CHEBI:59789"/>
        <dbReference type="ChEBI" id="CHEBI:61961"/>
        <dbReference type="EC" id="2.1.1.354"/>
    </reaction>
</comment>
<keyword evidence="13" id="KW-1185">Reference proteome</keyword>
<comment type="caution">
    <text evidence="12">The sequence shown here is derived from an EMBL/GenBank/DDBJ whole genome shotgun (WGS) entry which is preliminary data.</text>
</comment>
<keyword evidence="4" id="KW-0949">S-adenosyl-L-methionine</keyword>
<evidence type="ECO:0000313" key="12">
    <source>
        <dbReference type="EMBL" id="KAK5851588.1"/>
    </source>
</evidence>
<dbReference type="InterPro" id="IPR001214">
    <property type="entry name" value="SET_dom"/>
</dbReference>
<dbReference type="Gene3D" id="1.25.40.970">
    <property type="match status" value="1"/>
</dbReference>
<feature type="domain" description="MYND-type" evidence="11">
    <location>
        <begin position="52"/>
        <end position="90"/>
    </location>
</feature>
<evidence type="ECO:0000256" key="3">
    <source>
        <dbReference type="ARBA" id="ARBA00022679"/>
    </source>
</evidence>
<evidence type="ECO:0000256" key="4">
    <source>
        <dbReference type="ARBA" id="ARBA00022691"/>
    </source>
</evidence>
<accession>A0AAN8ADS4</accession>
<dbReference type="PROSITE" id="PS01360">
    <property type="entry name" value="ZF_MYND_1"/>
    <property type="match status" value="1"/>
</dbReference>
<dbReference type="Gene3D" id="1.10.220.160">
    <property type="match status" value="1"/>
</dbReference>
<dbReference type="GO" id="GO:0032259">
    <property type="term" value="P:methylation"/>
    <property type="evidence" value="ECO:0007669"/>
    <property type="project" value="UniProtKB-KW"/>
</dbReference>
<dbReference type="PANTHER" id="PTHR12197">
    <property type="entry name" value="HISTONE-LYSINE N-METHYLTRANSFERASE SMYD"/>
    <property type="match status" value="1"/>
</dbReference>
<dbReference type="AlphaFoldDB" id="A0AAN8ADS4"/>
<dbReference type="FunFam" id="2.170.270.10:FF:000013">
    <property type="entry name" value="Histone-lysine N-methyltransferase SMYD1 isoform 1"/>
    <property type="match status" value="1"/>
</dbReference>